<dbReference type="EMBL" id="JAODUP010000095">
    <property type="protein sequence ID" value="KAK2162632.1"/>
    <property type="molecule type" value="Genomic_DNA"/>
</dbReference>
<feature type="region of interest" description="Disordered" evidence="11">
    <location>
        <begin position="253"/>
        <end position="278"/>
    </location>
</feature>
<evidence type="ECO:0000256" key="8">
    <source>
        <dbReference type="ARBA" id="ARBA00023180"/>
    </source>
</evidence>
<keyword evidence="3" id="KW-0812">Transmembrane</keyword>
<dbReference type="InterPro" id="IPR001320">
    <property type="entry name" value="Iontro_rcpt_C"/>
</dbReference>
<evidence type="ECO:0000256" key="3">
    <source>
        <dbReference type="ARBA" id="ARBA00022692"/>
    </source>
</evidence>
<dbReference type="InterPro" id="IPR001638">
    <property type="entry name" value="Solute-binding_3/MltF_N"/>
</dbReference>
<accession>A0AAD9K0U3</accession>
<dbReference type="SMART" id="SM00079">
    <property type="entry name" value="PBPe"/>
    <property type="match status" value="1"/>
</dbReference>
<keyword evidence="10" id="KW-0407">Ion channel</keyword>
<dbReference type="Pfam" id="PF00497">
    <property type="entry name" value="SBP_bac_3"/>
    <property type="match status" value="1"/>
</dbReference>
<organism evidence="13 14">
    <name type="scientific">Paralvinella palmiformis</name>
    <dbReference type="NCBI Taxonomy" id="53620"/>
    <lineage>
        <taxon>Eukaryota</taxon>
        <taxon>Metazoa</taxon>
        <taxon>Spiralia</taxon>
        <taxon>Lophotrochozoa</taxon>
        <taxon>Annelida</taxon>
        <taxon>Polychaeta</taxon>
        <taxon>Sedentaria</taxon>
        <taxon>Canalipalpata</taxon>
        <taxon>Terebellida</taxon>
        <taxon>Terebelliformia</taxon>
        <taxon>Alvinellidae</taxon>
        <taxon>Paralvinella</taxon>
    </lineage>
</organism>
<reference evidence="13" key="1">
    <citation type="journal article" date="2023" name="Mol. Biol. Evol.">
        <title>Third-Generation Sequencing Reveals the Adaptive Role of the Epigenome in Three Deep-Sea Polychaetes.</title>
        <authorList>
            <person name="Perez M."/>
            <person name="Aroh O."/>
            <person name="Sun Y."/>
            <person name="Lan Y."/>
            <person name="Juniper S.K."/>
            <person name="Young C.R."/>
            <person name="Angers B."/>
            <person name="Qian P.Y."/>
        </authorList>
    </citation>
    <scope>NUCLEOTIDE SEQUENCE</scope>
    <source>
        <strain evidence="13">P08H-3</strain>
    </source>
</reference>
<proteinExistence type="predicted"/>
<evidence type="ECO:0000256" key="10">
    <source>
        <dbReference type="ARBA" id="ARBA00023303"/>
    </source>
</evidence>
<feature type="compositionally biased region" description="Polar residues" evidence="11">
    <location>
        <begin position="257"/>
        <end position="277"/>
    </location>
</feature>
<keyword evidence="6" id="KW-0472">Membrane</keyword>
<dbReference type="GO" id="GO:0015276">
    <property type="term" value="F:ligand-gated monoatomic ion channel activity"/>
    <property type="evidence" value="ECO:0007669"/>
    <property type="project" value="InterPro"/>
</dbReference>
<keyword evidence="7" id="KW-0675">Receptor</keyword>
<comment type="subcellular location">
    <subcellularLocation>
        <location evidence="1">Membrane</location>
        <topology evidence="1">Multi-pass membrane protein</topology>
    </subcellularLocation>
</comment>
<evidence type="ECO:0000259" key="12">
    <source>
        <dbReference type="SMART" id="SM00079"/>
    </source>
</evidence>
<evidence type="ECO:0000256" key="6">
    <source>
        <dbReference type="ARBA" id="ARBA00023136"/>
    </source>
</evidence>
<evidence type="ECO:0000256" key="1">
    <source>
        <dbReference type="ARBA" id="ARBA00004141"/>
    </source>
</evidence>
<dbReference type="AlphaFoldDB" id="A0AAD9K0U3"/>
<dbReference type="PANTHER" id="PTHR18966">
    <property type="entry name" value="IONOTROPIC GLUTAMATE RECEPTOR"/>
    <property type="match status" value="1"/>
</dbReference>
<evidence type="ECO:0000256" key="2">
    <source>
        <dbReference type="ARBA" id="ARBA00022448"/>
    </source>
</evidence>
<evidence type="ECO:0000313" key="13">
    <source>
        <dbReference type="EMBL" id="KAK2162632.1"/>
    </source>
</evidence>
<keyword evidence="2" id="KW-0813">Transport</keyword>
<gene>
    <name evidence="13" type="ORF">LSH36_95g07045</name>
</gene>
<keyword evidence="4" id="KW-1133">Transmembrane helix</keyword>
<name>A0AAD9K0U3_9ANNE</name>
<sequence>MRPVRSEDPFTLSGFTDPRNAVKYRISASKDTPYIMMRPYSMGSFLTGNDLYEGYMADIEADIAVGPITITPERAEVIDFSDPIMTFRSTALLKKPRKRGKRNRIATPEDLLQSDVIYGLVDGSILQRVMRTAEDPLLRGMWARMQNFWPTAFVQSVQEGIERTRRQNYGFIVDTPLAEYLIGQQPCDLYAIEPFLSTRRYAIAMRRNDPLIAEINGQLRLMHEREIMSEFYLKWWRSSCDLYVPRNEPRTEEVAVTPTTKSLTRHSQMGHRSSGASRNHDNRGLLLCILAFWAYFYSVKYRWLHEPGL</sequence>
<evidence type="ECO:0000256" key="9">
    <source>
        <dbReference type="ARBA" id="ARBA00023286"/>
    </source>
</evidence>
<comment type="caution">
    <text evidence="13">The sequence shown here is derived from an EMBL/GenBank/DDBJ whole genome shotgun (WGS) entry which is preliminary data.</text>
</comment>
<dbReference type="GO" id="GO:0016020">
    <property type="term" value="C:membrane"/>
    <property type="evidence" value="ECO:0007669"/>
    <property type="project" value="UniProtKB-SubCell"/>
</dbReference>
<evidence type="ECO:0000256" key="7">
    <source>
        <dbReference type="ARBA" id="ARBA00023170"/>
    </source>
</evidence>
<keyword evidence="5" id="KW-0406">Ion transport</keyword>
<keyword evidence="9" id="KW-1071">Ligand-gated ion channel</keyword>
<evidence type="ECO:0000313" key="14">
    <source>
        <dbReference type="Proteomes" id="UP001208570"/>
    </source>
</evidence>
<protein>
    <recommendedName>
        <fullName evidence="12">Ionotropic glutamate receptor C-terminal domain-containing protein</fullName>
    </recommendedName>
</protein>
<keyword evidence="14" id="KW-1185">Reference proteome</keyword>
<evidence type="ECO:0000256" key="5">
    <source>
        <dbReference type="ARBA" id="ARBA00023065"/>
    </source>
</evidence>
<keyword evidence="8" id="KW-0325">Glycoprotein</keyword>
<dbReference type="SUPFAM" id="SSF53850">
    <property type="entry name" value="Periplasmic binding protein-like II"/>
    <property type="match status" value="1"/>
</dbReference>
<feature type="domain" description="Ionotropic glutamate receptor C-terminal" evidence="12">
    <location>
        <begin position="23"/>
        <end position="238"/>
    </location>
</feature>
<dbReference type="Gene3D" id="3.40.190.10">
    <property type="entry name" value="Periplasmic binding protein-like II"/>
    <property type="match status" value="2"/>
</dbReference>
<evidence type="ECO:0000256" key="11">
    <source>
        <dbReference type="SAM" id="MobiDB-lite"/>
    </source>
</evidence>
<dbReference type="Proteomes" id="UP001208570">
    <property type="component" value="Unassembled WGS sequence"/>
</dbReference>
<dbReference type="InterPro" id="IPR015683">
    <property type="entry name" value="Ionotropic_Glu_rcpt"/>
</dbReference>
<evidence type="ECO:0000256" key="4">
    <source>
        <dbReference type="ARBA" id="ARBA00022989"/>
    </source>
</evidence>